<dbReference type="SUPFAM" id="SSF54534">
    <property type="entry name" value="FKBP-like"/>
    <property type="match status" value="1"/>
</dbReference>
<dbReference type="EC" id="5.2.1.8" evidence="6"/>
<evidence type="ECO:0000256" key="3">
    <source>
        <dbReference type="ARBA" id="ARBA00023110"/>
    </source>
</evidence>
<evidence type="ECO:0000259" key="7">
    <source>
        <dbReference type="PROSITE" id="PS50059"/>
    </source>
</evidence>
<dbReference type="Gene3D" id="3.10.50.40">
    <property type="match status" value="1"/>
</dbReference>
<comment type="similarity">
    <text evidence="2 6">Belongs to the FKBP-type PPIase family.</text>
</comment>
<evidence type="ECO:0000256" key="1">
    <source>
        <dbReference type="ARBA" id="ARBA00000971"/>
    </source>
</evidence>
<evidence type="ECO:0000256" key="5">
    <source>
        <dbReference type="PROSITE-ProRule" id="PRU00277"/>
    </source>
</evidence>
<evidence type="ECO:0000313" key="9">
    <source>
        <dbReference type="Proteomes" id="UP000261875"/>
    </source>
</evidence>
<dbReference type="RefSeq" id="WP_072549746.1">
    <property type="nucleotide sequence ID" value="NZ_CP021659.1"/>
</dbReference>
<keyword evidence="3 5" id="KW-0697">Rotamase</keyword>
<gene>
    <name evidence="8" type="ORF">CCS41_08445</name>
</gene>
<feature type="domain" description="PPIase FKBP-type" evidence="7">
    <location>
        <begin position="8"/>
        <end position="100"/>
    </location>
</feature>
<dbReference type="PANTHER" id="PTHR47861">
    <property type="entry name" value="FKBP-TYPE PEPTIDYL-PROLYL CIS-TRANS ISOMERASE SLYD"/>
    <property type="match status" value="1"/>
</dbReference>
<sequence>MSVRIQKNSTVLIHFTLQLADGSTAESTRAQGKPALFRLGDNSLSAALEQQLLGLQVGDKRNFTLSAETAFGMANPDLIHSFSPCDFAQTGIPDTGTIMLFTAMDGGEMPGIVRAVAEGSITVDFNHPLAGQALSFAIDVLEIDPKQETSHANITG</sequence>
<keyword evidence="4 5" id="KW-0413">Isomerase</keyword>
<accession>A0A2U8I926</accession>
<reference evidence="8 9" key="1">
    <citation type="submission" date="2017-05" db="EMBL/GenBank/DDBJ databases">
        <title>Genome sequence of Candidatus Fukatsuia symbiotica and Candidatus Hamiltonella defensa from Acyrthosiphon pisum strain 5D.</title>
        <authorList>
            <person name="Patel V.A."/>
            <person name="Chevignon G."/>
            <person name="Russell J.A."/>
            <person name="Oliver K.M."/>
        </authorList>
    </citation>
    <scope>NUCLEOTIDE SEQUENCE [LARGE SCALE GENOMIC DNA]</scope>
    <source>
        <strain evidence="8 9">5D</strain>
    </source>
</reference>
<dbReference type="KEGG" id="fsm:CCS41_08445"/>
<evidence type="ECO:0000313" key="8">
    <source>
        <dbReference type="EMBL" id="AWK14494.1"/>
    </source>
</evidence>
<dbReference type="PANTHER" id="PTHR47861:SF4">
    <property type="entry name" value="FKBP-TYPE 16 KDA PEPTIDYL-PROLYL CIS-TRANS ISOMERASE"/>
    <property type="match status" value="1"/>
</dbReference>
<dbReference type="NCBIfam" id="NF011676">
    <property type="entry name" value="PRK15095.1"/>
    <property type="match status" value="1"/>
</dbReference>
<dbReference type="InterPro" id="IPR048261">
    <property type="entry name" value="SlpA/SlyD-like_ins_sf"/>
</dbReference>
<evidence type="ECO:0000256" key="2">
    <source>
        <dbReference type="ARBA" id="ARBA00006577"/>
    </source>
</evidence>
<dbReference type="InterPro" id="IPR046357">
    <property type="entry name" value="PPIase_dom_sf"/>
</dbReference>
<dbReference type="Gene3D" id="2.40.10.330">
    <property type="match status" value="1"/>
</dbReference>
<evidence type="ECO:0000256" key="6">
    <source>
        <dbReference type="RuleBase" id="RU003915"/>
    </source>
</evidence>
<dbReference type="GO" id="GO:0003755">
    <property type="term" value="F:peptidyl-prolyl cis-trans isomerase activity"/>
    <property type="evidence" value="ECO:0007669"/>
    <property type="project" value="UniProtKB-UniRule"/>
</dbReference>
<name>A0A2U8I926_9GAMM</name>
<dbReference type="PROSITE" id="PS50059">
    <property type="entry name" value="FKBP_PPIASE"/>
    <property type="match status" value="1"/>
</dbReference>
<dbReference type="Pfam" id="PF00254">
    <property type="entry name" value="FKBP_C"/>
    <property type="match status" value="1"/>
</dbReference>
<dbReference type="STRING" id="1878942.GCA_900128755_00883"/>
<dbReference type="AlphaFoldDB" id="A0A2U8I926"/>
<evidence type="ECO:0000256" key="4">
    <source>
        <dbReference type="ARBA" id="ARBA00023235"/>
    </source>
</evidence>
<proteinExistence type="inferred from homology"/>
<dbReference type="OrthoDB" id="9808891at2"/>
<keyword evidence="9" id="KW-1185">Reference proteome</keyword>
<dbReference type="InterPro" id="IPR001179">
    <property type="entry name" value="PPIase_FKBP_dom"/>
</dbReference>
<dbReference type="EMBL" id="CP021659">
    <property type="protein sequence ID" value="AWK14494.1"/>
    <property type="molecule type" value="Genomic_DNA"/>
</dbReference>
<protein>
    <recommendedName>
        <fullName evidence="6">Peptidyl-prolyl cis-trans isomerase</fullName>
        <ecNumber evidence="6">5.2.1.8</ecNumber>
    </recommendedName>
</protein>
<organism evidence="8 9">
    <name type="scientific">Candidatus Fukatsuia symbiotica</name>
    <dbReference type="NCBI Taxonomy" id="1878942"/>
    <lineage>
        <taxon>Bacteria</taxon>
        <taxon>Pseudomonadati</taxon>
        <taxon>Pseudomonadota</taxon>
        <taxon>Gammaproteobacteria</taxon>
        <taxon>Enterobacterales</taxon>
        <taxon>Yersiniaceae</taxon>
        <taxon>Candidatus Fukatsuia</taxon>
    </lineage>
</organism>
<comment type="catalytic activity">
    <reaction evidence="1 5 6">
        <text>[protein]-peptidylproline (omega=180) = [protein]-peptidylproline (omega=0)</text>
        <dbReference type="Rhea" id="RHEA:16237"/>
        <dbReference type="Rhea" id="RHEA-COMP:10747"/>
        <dbReference type="Rhea" id="RHEA-COMP:10748"/>
        <dbReference type="ChEBI" id="CHEBI:83833"/>
        <dbReference type="ChEBI" id="CHEBI:83834"/>
        <dbReference type="EC" id="5.2.1.8"/>
    </reaction>
</comment>
<dbReference type="Proteomes" id="UP000261875">
    <property type="component" value="Chromosome"/>
</dbReference>